<evidence type="ECO:0000313" key="4">
    <source>
        <dbReference type="EMBL" id="PKV98728.1"/>
    </source>
</evidence>
<dbReference type="GO" id="GO:0005829">
    <property type="term" value="C:cytosol"/>
    <property type="evidence" value="ECO:0007669"/>
    <property type="project" value="TreeGrafter"/>
</dbReference>
<protein>
    <submittedName>
        <fullName evidence="4">Short-subunit dehydrogenase</fullName>
    </submittedName>
</protein>
<dbReference type="GO" id="GO:0016491">
    <property type="term" value="F:oxidoreductase activity"/>
    <property type="evidence" value="ECO:0007669"/>
    <property type="project" value="UniProtKB-KW"/>
</dbReference>
<sequence>MTSIKDSVALVTGGSRGIGKALVEELYARGAAKVYATARDPRTITHPDAIPLALELTDPDAAAALAEQAPDVTILLNNAGAALGSSFLDSPIADIRREFDITFFGPLHVTRALAPVLRNNGGGHILTIHSALSWIAVPGTDAYGASKAALWSQTNALRLALRPNGIRVTGLHVGYVDTDLTAGMDIVKTSPQSVAAQAIDGIEADALEVIADDPTRQIKAGLAADPAVLYPQDAASSH</sequence>
<dbReference type="PRINTS" id="PR00081">
    <property type="entry name" value="GDHRDH"/>
</dbReference>
<dbReference type="PANTHER" id="PTHR43391:SF91">
    <property type="entry name" value="OS04G0390700 PROTEIN"/>
    <property type="match status" value="1"/>
</dbReference>
<dbReference type="OrthoDB" id="3212478at2"/>
<reference evidence="4 5" key="1">
    <citation type="submission" date="2017-12" db="EMBL/GenBank/DDBJ databases">
        <title>Sequencing the genomes of 1000 Actinobacteria strains.</title>
        <authorList>
            <person name="Klenk H.-P."/>
        </authorList>
    </citation>
    <scope>NUCLEOTIDE SEQUENCE [LARGE SCALE GENOMIC DNA]</scope>
    <source>
        <strain evidence="4 5">DSM 44489</strain>
    </source>
</reference>
<dbReference type="PRINTS" id="PR00080">
    <property type="entry name" value="SDRFAMILY"/>
</dbReference>
<accession>A0A2N3WY05</accession>
<dbReference type="EMBL" id="PJMW01000001">
    <property type="protein sequence ID" value="PKV98728.1"/>
    <property type="molecule type" value="Genomic_DNA"/>
</dbReference>
<dbReference type="SUPFAM" id="SSF51735">
    <property type="entry name" value="NAD(P)-binding Rossmann-fold domains"/>
    <property type="match status" value="1"/>
</dbReference>
<dbReference type="InterPro" id="IPR002347">
    <property type="entry name" value="SDR_fam"/>
</dbReference>
<evidence type="ECO:0000256" key="1">
    <source>
        <dbReference type="ARBA" id="ARBA00006484"/>
    </source>
</evidence>
<evidence type="ECO:0000313" key="5">
    <source>
        <dbReference type="Proteomes" id="UP000233766"/>
    </source>
</evidence>
<name>A0A2N3WY05_9NOCA</name>
<comment type="similarity">
    <text evidence="1 3">Belongs to the short-chain dehydrogenases/reductases (SDR) family.</text>
</comment>
<dbReference type="Pfam" id="PF00106">
    <property type="entry name" value="adh_short"/>
    <property type="match status" value="1"/>
</dbReference>
<dbReference type="RefSeq" id="WP_101463143.1">
    <property type="nucleotide sequence ID" value="NZ_PJMW01000001.1"/>
</dbReference>
<evidence type="ECO:0000256" key="3">
    <source>
        <dbReference type="RuleBase" id="RU000363"/>
    </source>
</evidence>
<evidence type="ECO:0000256" key="2">
    <source>
        <dbReference type="ARBA" id="ARBA00023002"/>
    </source>
</evidence>
<comment type="caution">
    <text evidence="4">The sequence shown here is derived from an EMBL/GenBank/DDBJ whole genome shotgun (WGS) entry which is preliminary data.</text>
</comment>
<dbReference type="InterPro" id="IPR036291">
    <property type="entry name" value="NAD(P)-bd_dom_sf"/>
</dbReference>
<dbReference type="Gene3D" id="3.40.50.720">
    <property type="entry name" value="NAD(P)-binding Rossmann-like Domain"/>
    <property type="match status" value="1"/>
</dbReference>
<keyword evidence="5" id="KW-1185">Reference proteome</keyword>
<dbReference type="PANTHER" id="PTHR43391">
    <property type="entry name" value="RETINOL DEHYDROGENASE-RELATED"/>
    <property type="match status" value="1"/>
</dbReference>
<keyword evidence="2" id="KW-0560">Oxidoreductase</keyword>
<dbReference type="Proteomes" id="UP000233766">
    <property type="component" value="Unassembled WGS sequence"/>
</dbReference>
<organism evidence="4 5">
    <name type="scientific">Nocardia fluminea</name>
    <dbReference type="NCBI Taxonomy" id="134984"/>
    <lineage>
        <taxon>Bacteria</taxon>
        <taxon>Bacillati</taxon>
        <taxon>Actinomycetota</taxon>
        <taxon>Actinomycetes</taxon>
        <taxon>Mycobacteriales</taxon>
        <taxon>Nocardiaceae</taxon>
        <taxon>Nocardia</taxon>
    </lineage>
</organism>
<dbReference type="AlphaFoldDB" id="A0A2N3WY05"/>
<dbReference type="NCBIfam" id="NF006119">
    <property type="entry name" value="PRK08264.1-5"/>
    <property type="match status" value="1"/>
</dbReference>
<proteinExistence type="inferred from homology"/>
<gene>
    <name evidence="4" type="ORF">ATK86_0751</name>
</gene>